<dbReference type="NCBIfam" id="NF006043">
    <property type="entry name" value="PRK08186.1"/>
    <property type="match status" value="1"/>
</dbReference>
<dbReference type="InterPro" id="IPR000120">
    <property type="entry name" value="Amidase"/>
</dbReference>
<proteinExistence type="predicted"/>
<gene>
    <name evidence="3" type="ORF">THMIRHAM_08570</name>
</gene>
<dbReference type="Pfam" id="PF01425">
    <property type="entry name" value="Amidase"/>
    <property type="match status" value="1"/>
</dbReference>
<dbReference type="RefSeq" id="WP_237263934.1">
    <property type="nucleotide sequence ID" value="NZ_AP024202.1"/>
</dbReference>
<dbReference type="Gene3D" id="3.10.490.10">
    <property type="entry name" value="Gamma-glutamyl cyclotransferase-like"/>
    <property type="match status" value="1"/>
</dbReference>
<keyword evidence="4" id="KW-1185">Reference proteome</keyword>
<keyword evidence="3" id="KW-0378">Hydrolase</keyword>
<sequence length="603" mass="65357">MREFNLTLSALHDQYASGELTPRNLVQQLIQNAHGYADYNLFIHLLTPTELEPYLSQLDQSEPNSLPLWGIPFVIKDNIDLANIPTTAACKEFSYVPSESATVVQQLIDAGAIPIAKANMDQFATGLVGTRSPYGVCHNAFDFEMISGGSSSGSAVSLALNLCSFSLGTDTAGSGRVPAAFNNLVGLKPSKGLLSTHGVVPAVRSQDVVSVFALNAQDAYSVFDVAAKFDEKDAFSRSENRLTSPAWPSQPVIGIPDRESLFFDGDSEAQKAFEHSVSTLKNLGYEIKSVPFQAWLDTAKLLYGGAWVAERYLAIQDFFETHENQMDPAVAKIIGGAKSLSAVDAYQGAYALQQAQRATQIIWENHGIDCFMTPTTPTIYSIEALQNDPIGLNSKLGTYTNFMNLLDYAAIAMPTGFRADTLPTGVTFFAPAGSDRQLMQLTDSLHKQFVENSGARFIDVPESNPAHFTNQQSIALAVVGAHLVGFPLNSQLLERGAKLLKTTKTAPKYQFFELPGGPILKPGLVKQANENEGQSIEVEVWAMPKEHLGSFLALIPSPLGLGKVELEDGSQVVGFICEPYGIEGATDISATGGWRNWMKQRKS</sequence>
<dbReference type="Proteomes" id="UP001054820">
    <property type="component" value="Chromosome"/>
</dbReference>
<dbReference type="Gene3D" id="3.90.1300.10">
    <property type="entry name" value="Amidase signature (AS) domain"/>
    <property type="match status" value="1"/>
</dbReference>
<evidence type="ECO:0000259" key="2">
    <source>
        <dbReference type="Pfam" id="PF21986"/>
    </source>
</evidence>
<dbReference type="InterPro" id="IPR014085">
    <property type="entry name" value="Allophanate_hydrolase"/>
</dbReference>
<dbReference type="SUPFAM" id="SSF75304">
    <property type="entry name" value="Amidase signature (AS) enzymes"/>
    <property type="match status" value="1"/>
</dbReference>
<dbReference type="Gene3D" id="1.20.58.1700">
    <property type="match status" value="1"/>
</dbReference>
<dbReference type="InterPro" id="IPR023631">
    <property type="entry name" value="Amidase_dom"/>
</dbReference>
<reference evidence="3" key="1">
    <citation type="journal article" date="2022" name="Arch. Microbiol.">
        <title>Thiomicrorhabdus immobilis sp. nov., a mesophilic sulfur-oxidizing bacterium isolated from sediment of a brackish lake in northern Japan.</title>
        <authorList>
            <person name="Kojima H."/>
            <person name="Mochizuki J."/>
            <person name="Kanda M."/>
            <person name="Watanabe T."/>
            <person name="Fukui M."/>
        </authorList>
    </citation>
    <scope>NUCLEOTIDE SEQUENCE</scope>
    <source>
        <strain evidence="3">Am19</strain>
    </source>
</reference>
<dbReference type="PANTHER" id="PTHR11895">
    <property type="entry name" value="TRANSAMIDASE"/>
    <property type="match status" value="1"/>
</dbReference>
<dbReference type="Pfam" id="PF21986">
    <property type="entry name" value="AH_C"/>
    <property type="match status" value="1"/>
</dbReference>
<dbReference type="GO" id="GO:0016787">
    <property type="term" value="F:hydrolase activity"/>
    <property type="evidence" value="ECO:0007669"/>
    <property type="project" value="UniProtKB-KW"/>
</dbReference>
<dbReference type="EMBL" id="AP024202">
    <property type="protein sequence ID" value="BCN93072.1"/>
    <property type="molecule type" value="Genomic_DNA"/>
</dbReference>
<name>A0ABM7MCG9_9GAMM</name>
<protein>
    <submittedName>
        <fullName evidence="3">Allophanate hydrolase</fullName>
    </submittedName>
</protein>
<dbReference type="PANTHER" id="PTHR11895:SF169">
    <property type="entry name" value="GLUTAMYL-TRNA(GLN) AMIDOTRANSFERASE"/>
    <property type="match status" value="1"/>
</dbReference>
<evidence type="ECO:0000313" key="3">
    <source>
        <dbReference type="EMBL" id="BCN93072.1"/>
    </source>
</evidence>
<feature type="domain" description="Allophanate hydrolase C-terminal" evidence="2">
    <location>
        <begin position="475"/>
        <end position="598"/>
    </location>
</feature>
<organism evidence="3 4">
    <name type="scientific">Thiomicrorhabdus immobilis</name>
    <dbReference type="NCBI Taxonomy" id="2791037"/>
    <lineage>
        <taxon>Bacteria</taxon>
        <taxon>Pseudomonadati</taxon>
        <taxon>Pseudomonadota</taxon>
        <taxon>Gammaproteobacteria</taxon>
        <taxon>Thiotrichales</taxon>
        <taxon>Piscirickettsiaceae</taxon>
        <taxon>Thiomicrorhabdus</taxon>
    </lineage>
</organism>
<dbReference type="InterPro" id="IPR036928">
    <property type="entry name" value="AS_sf"/>
</dbReference>
<accession>A0ABM7MCG9</accession>
<dbReference type="NCBIfam" id="TIGR02713">
    <property type="entry name" value="allophanate_hyd"/>
    <property type="match status" value="1"/>
</dbReference>
<feature type="domain" description="Amidase" evidence="1">
    <location>
        <begin position="45"/>
        <end position="438"/>
    </location>
</feature>
<evidence type="ECO:0000259" key="1">
    <source>
        <dbReference type="Pfam" id="PF01425"/>
    </source>
</evidence>
<dbReference type="InterPro" id="IPR053844">
    <property type="entry name" value="AH_C"/>
</dbReference>
<evidence type="ECO:0000313" key="4">
    <source>
        <dbReference type="Proteomes" id="UP001054820"/>
    </source>
</evidence>